<organism evidence="2 3">
    <name type="scientific">Syncephalastrum racemosum</name>
    <name type="common">Filamentous fungus</name>
    <dbReference type="NCBI Taxonomy" id="13706"/>
    <lineage>
        <taxon>Eukaryota</taxon>
        <taxon>Fungi</taxon>
        <taxon>Fungi incertae sedis</taxon>
        <taxon>Mucoromycota</taxon>
        <taxon>Mucoromycotina</taxon>
        <taxon>Mucoromycetes</taxon>
        <taxon>Mucorales</taxon>
        <taxon>Syncephalastraceae</taxon>
        <taxon>Syncephalastrum</taxon>
    </lineage>
</organism>
<reference evidence="2 3" key="1">
    <citation type="submission" date="2016-07" db="EMBL/GenBank/DDBJ databases">
        <title>Pervasive Adenine N6-methylation of Active Genes in Fungi.</title>
        <authorList>
            <consortium name="DOE Joint Genome Institute"/>
            <person name="Mondo S.J."/>
            <person name="Dannebaum R.O."/>
            <person name="Kuo R.C."/>
            <person name="Labutti K."/>
            <person name="Haridas S."/>
            <person name="Kuo A."/>
            <person name="Salamov A."/>
            <person name="Ahrendt S.R."/>
            <person name="Lipzen A."/>
            <person name="Sullivan W."/>
            <person name="Andreopoulos W.B."/>
            <person name="Clum A."/>
            <person name="Lindquist E."/>
            <person name="Daum C."/>
            <person name="Ramamoorthy G.K."/>
            <person name="Gryganskyi A."/>
            <person name="Culley D."/>
            <person name="Magnuson J.K."/>
            <person name="James T.Y."/>
            <person name="O'Malley M.A."/>
            <person name="Stajich J.E."/>
            <person name="Spatafora J.W."/>
            <person name="Visel A."/>
            <person name="Grigoriev I.V."/>
        </authorList>
    </citation>
    <scope>NUCLEOTIDE SEQUENCE [LARGE SCALE GENOMIC DNA]</scope>
    <source>
        <strain evidence="2 3">NRRL 2496</strain>
    </source>
</reference>
<protein>
    <submittedName>
        <fullName evidence="2">Uncharacterized protein</fullName>
    </submittedName>
</protein>
<evidence type="ECO:0000313" key="3">
    <source>
        <dbReference type="Proteomes" id="UP000242180"/>
    </source>
</evidence>
<sequence length="82" mass="9263">MWNLYSLDRSPLLQGTDPLCGIGFIIPYPVPKSFSDFSYTFHMLPAFFLKLSGHLTALFAIAENHSTRQPQKSQIGKQPDAY</sequence>
<dbReference type="Proteomes" id="UP000242180">
    <property type="component" value="Unassembled WGS sequence"/>
</dbReference>
<name>A0A1X2H5D5_SYNRA</name>
<keyword evidence="1" id="KW-0472">Membrane</keyword>
<gene>
    <name evidence="2" type="ORF">BCR43DRAFT_497246</name>
</gene>
<feature type="transmembrane region" description="Helical" evidence="1">
    <location>
        <begin position="39"/>
        <end position="62"/>
    </location>
</feature>
<dbReference type="AlphaFoldDB" id="A0A1X2H5D5"/>
<keyword evidence="3" id="KW-1185">Reference proteome</keyword>
<evidence type="ECO:0000313" key="2">
    <source>
        <dbReference type="EMBL" id="ORY93616.1"/>
    </source>
</evidence>
<accession>A0A1X2H5D5</accession>
<keyword evidence="1" id="KW-1133">Transmembrane helix</keyword>
<dbReference type="InParanoid" id="A0A1X2H5D5"/>
<proteinExistence type="predicted"/>
<keyword evidence="1" id="KW-0812">Transmembrane</keyword>
<evidence type="ECO:0000256" key="1">
    <source>
        <dbReference type="SAM" id="Phobius"/>
    </source>
</evidence>
<dbReference type="EMBL" id="MCGN01000009">
    <property type="protein sequence ID" value="ORY93616.1"/>
    <property type="molecule type" value="Genomic_DNA"/>
</dbReference>
<comment type="caution">
    <text evidence="2">The sequence shown here is derived from an EMBL/GenBank/DDBJ whole genome shotgun (WGS) entry which is preliminary data.</text>
</comment>